<feature type="transmembrane region" description="Helical" evidence="6">
    <location>
        <begin position="47"/>
        <end position="71"/>
    </location>
</feature>
<dbReference type="GO" id="GO:0005524">
    <property type="term" value="F:ATP binding"/>
    <property type="evidence" value="ECO:0007669"/>
    <property type="project" value="InterPro"/>
</dbReference>
<evidence type="ECO:0000256" key="5">
    <source>
        <dbReference type="ARBA" id="ARBA00023136"/>
    </source>
</evidence>
<feature type="transmembrane region" description="Helical" evidence="6">
    <location>
        <begin position="245"/>
        <end position="264"/>
    </location>
</feature>
<gene>
    <name evidence="8" type="ORF">brsh051_00640</name>
</gene>
<dbReference type="AlphaFoldDB" id="A0AAN0K5P0"/>
<dbReference type="InterPro" id="IPR023298">
    <property type="entry name" value="ATPase_P-typ_TM_dom_sf"/>
</dbReference>
<accession>A0AAN0K5P0</accession>
<comment type="subcellular location">
    <subcellularLocation>
        <location evidence="1">Cell membrane</location>
        <topology evidence="1">Multi-pass membrane protein</topology>
    </subcellularLocation>
</comment>
<protein>
    <recommendedName>
        <fullName evidence="7">P-type ATPase A domain-containing protein</fullName>
    </recommendedName>
</protein>
<dbReference type="Gene3D" id="2.70.150.10">
    <property type="entry name" value="Calcium-transporting ATPase, cytoplasmic transduction domain A"/>
    <property type="match status" value="1"/>
</dbReference>
<dbReference type="InterPro" id="IPR001757">
    <property type="entry name" value="P_typ_ATPase"/>
</dbReference>
<keyword evidence="5 6" id="KW-0472">Membrane</keyword>
<dbReference type="PRINTS" id="PR00941">
    <property type="entry name" value="CDATPASE"/>
</dbReference>
<dbReference type="EMBL" id="AP028056">
    <property type="protein sequence ID" value="BEH00783.1"/>
    <property type="molecule type" value="Genomic_DNA"/>
</dbReference>
<organism evidence="8 9">
    <name type="scientific">Brooklawnia propionicigenes</name>
    <dbReference type="NCBI Taxonomy" id="3041175"/>
    <lineage>
        <taxon>Bacteria</taxon>
        <taxon>Bacillati</taxon>
        <taxon>Actinomycetota</taxon>
        <taxon>Actinomycetes</taxon>
        <taxon>Propionibacteriales</taxon>
        <taxon>Propionibacteriaceae</taxon>
        <taxon>Brooklawnia</taxon>
    </lineage>
</organism>
<dbReference type="GO" id="GO:0019829">
    <property type="term" value="F:ATPase-coupled monoatomic cation transmembrane transporter activity"/>
    <property type="evidence" value="ECO:0007669"/>
    <property type="project" value="InterPro"/>
</dbReference>
<evidence type="ECO:0000313" key="9">
    <source>
        <dbReference type="Proteomes" id="UP001431656"/>
    </source>
</evidence>
<comment type="similarity">
    <text evidence="2">Belongs to the cation transport ATPase (P-type) (TC 3.A.3) family. Type IB subfamily.</text>
</comment>
<dbReference type="SUPFAM" id="SSF81653">
    <property type="entry name" value="Calcium ATPase, transduction domain A"/>
    <property type="match status" value="1"/>
</dbReference>
<dbReference type="NCBIfam" id="TIGR01494">
    <property type="entry name" value="ATPase_P-type"/>
    <property type="match status" value="1"/>
</dbReference>
<dbReference type="SUPFAM" id="SSF81665">
    <property type="entry name" value="Calcium ATPase, transmembrane domain M"/>
    <property type="match status" value="1"/>
</dbReference>
<evidence type="ECO:0000256" key="1">
    <source>
        <dbReference type="ARBA" id="ARBA00004651"/>
    </source>
</evidence>
<dbReference type="FunFam" id="2.70.150.10:FF:000002">
    <property type="entry name" value="Copper-transporting ATPase 1, putative"/>
    <property type="match status" value="1"/>
</dbReference>
<feature type="transmembrane region" description="Helical" evidence="6">
    <location>
        <begin position="21"/>
        <end position="41"/>
    </location>
</feature>
<sequence length="364" mass="38147">MVTEYQPRSAGELWQRIDREDLVRLGVVGGLAVVVLVASWLQAPWWISAPLAAVGLVIGCWPIVVEVWAALRARRMSMELSMFIALVAAAAIGEWVTALVITVFVLAAEILEDLSMDRGRDALGELMNFLPDSVQVRRDGQLRSVHRDELAVGDVVMVLPGGRIPVDGVVLEGNSSVDESRITGEPLPVDVSQGSQVYAGSINHSGAVALRAERVGAESSYGQIVAAISAAQNSQAPIQRLADRLAGWLVYLALGGAALTYLITRDLTATISVIIVAGACGVAAGTPLALLGAIGQTARAGTFIKDGSHLEELSAVRVVVFDKTGTLTRGEPAVTAVTASEGVDGDHLLAAVASAESYRPTNAI</sequence>
<evidence type="ECO:0000256" key="4">
    <source>
        <dbReference type="ARBA" id="ARBA00022989"/>
    </source>
</evidence>
<dbReference type="Proteomes" id="UP001431656">
    <property type="component" value="Chromosome"/>
</dbReference>
<reference evidence="8" key="1">
    <citation type="journal article" date="2024" name="Int. J. Syst. Evol. Microbiol.">
        <title>Brooklawnia propionicigenes sp. nov., a facultatively anaerobic, propionate-producing bacterium isolated from a methanogenic reactor treating waste from cattle farms.</title>
        <authorList>
            <person name="Akita Y."/>
            <person name="Ueki A."/>
            <person name="Tonouchi A."/>
            <person name="Sugawara Y."/>
            <person name="Honma S."/>
            <person name="Kaku N."/>
            <person name="Ueki K."/>
        </authorList>
    </citation>
    <scope>NUCLEOTIDE SEQUENCE</scope>
    <source>
        <strain evidence="8">SH051</strain>
    </source>
</reference>
<dbReference type="GO" id="GO:0016887">
    <property type="term" value="F:ATP hydrolysis activity"/>
    <property type="evidence" value="ECO:0007669"/>
    <property type="project" value="InterPro"/>
</dbReference>
<feature type="transmembrane region" description="Helical" evidence="6">
    <location>
        <begin position="83"/>
        <end position="108"/>
    </location>
</feature>
<dbReference type="PANTHER" id="PTHR48085:SF5">
    <property type="entry name" value="CADMIUM_ZINC-TRANSPORTING ATPASE HMA4-RELATED"/>
    <property type="match status" value="1"/>
</dbReference>
<dbReference type="Pfam" id="PF00122">
    <property type="entry name" value="E1-E2_ATPase"/>
    <property type="match status" value="1"/>
</dbReference>
<dbReference type="GO" id="GO:0005886">
    <property type="term" value="C:plasma membrane"/>
    <property type="evidence" value="ECO:0007669"/>
    <property type="project" value="UniProtKB-SubCell"/>
</dbReference>
<feature type="transmembrane region" description="Helical" evidence="6">
    <location>
        <begin position="271"/>
        <end position="294"/>
    </location>
</feature>
<keyword evidence="9" id="KW-1185">Reference proteome</keyword>
<dbReference type="PANTHER" id="PTHR48085">
    <property type="entry name" value="CADMIUM/ZINC-TRANSPORTING ATPASE HMA2-RELATED"/>
    <property type="match status" value="1"/>
</dbReference>
<dbReference type="InterPro" id="IPR018303">
    <property type="entry name" value="ATPase_P-typ_P_site"/>
</dbReference>
<dbReference type="InterPro" id="IPR051014">
    <property type="entry name" value="Cation_Transport_ATPase_IB"/>
</dbReference>
<evidence type="ECO:0000256" key="3">
    <source>
        <dbReference type="ARBA" id="ARBA00022692"/>
    </source>
</evidence>
<dbReference type="InterPro" id="IPR008250">
    <property type="entry name" value="ATPase_P-typ_transduc_dom_A_sf"/>
</dbReference>
<dbReference type="PROSITE" id="PS00154">
    <property type="entry name" value="ATPASE_E1_E2"/>
    <property type="match status" value="1"/>
</dbReference>
<dbReference type="Gene3D" id="3.40.50.1000">
    <property type="entry name" value="HAD superfamily/HAD-like"/>
    <property type="match status" value="1"/>
</dbReference>
<keyword evidence="4 6" id="KW-1133">Transmembrane helix</keyword>
<dbReference type="Gene3D" id="3.40.1110.10">
    <property type="entry name" value="Calcium-transporting ATPase, cytoplasmic domain N"/>
    <property type="match status" value="1"/>
</dbReference>
<feature type="domain" description="P-type ATPase A" evidence="7">
    <location>
        <begin position="129"/>
        <end position="228"/>
    </location>
</feature>
<proteinExistence type="inferred from homology"/>
<dbReference type="InterPro" id="IPR059000">
    <property type="entry name" value="ATPase_P-type_domA"/>
</dbReference>
<keyword evidence="3 6" id="KW-0812">Transmembrane</keyword>
<dbReference type="InterPro" id="IPR027256">
    <property type="entry name" value="P-typ_ATPase_IB"/>
</dbReference>
<dbReference type="KEGG" id="broo:brsh051_00640"/>
<evidence type="ECO:0000313" key="8">
    <source>
        <dbReference type="EMBL" id="BEH00783.1"/>
    </source>
</evidence>
<dbReference type="InterPro" id="IPR023214">
    <property type="entry name" value="HAD_sf"/>
</dbReference>
<evidence type="ECO:0000256" key="2">
    <source>
        <dbReference type="ARBA" id="ARBA00006024"/>
    </source>
</evidence>
<dbReference type="InterPro" id="IPR023299">
    <property type="entry name" value="ATPase_P-typ_cyto_dom_N"/>
</dbReference>
<evidence type="ECO:0000256" key="6">
    <source>
        <dbReference type="SAM" id="Phobius"/>
    </source>
</evidence>
<evidence type="ECO:0000259" key="7">
    <source>
        <dbReference type="Pfam" id="PF00122"/>
    </source>
</evidence>
<name>A0AAN0K5P0_9ACTN</name>